<feature type="transmembrane region" description="Helical" evidence="6">
    <location>
        <begin position="124"/>
        <end position="146"/>
    </location>
</feature>
<dbReference type="AlphaFoldDB" id="A0A7S3PXD5"/>
<feature type="domain" description="GtrA/DPMS transmembrane" evidence="7">
    <location>
        <begin position="127"/>
        <end position="240"/>
    </location>
</feature>
<organism evidence="8">
    <name type="scientific">Chaetoceros debilis</name>
    <dbReference type="NCBI Taxonomy" id="122233"/>
    <lineage>
        <taxon>Eukaryota</taxon>
        <taxon>Sar</taxon>
        <taxon>Stramenopiles</taxon>
        <taxon>Ochrophyta</taxon>
        <taxon>Bacillariophyta</taxon>
        <taxon>Coscinodiscophyceae</taxon>
        <taxon>Chaetocerotophycidae</taxon>
        <taxon>Chaetocerotales</taxon>
        <taxon>Chaetocerotaceae</taxon>
        <taxon>Chaetoceros</taxon>
    </lineage>
</organism>
<dbReference type="InterPro" id="IPR007267">
    <property type="entry name" value="GtrA_DPMS_TM"/>
</dbReference>
<proteinExistence type="predicted"/>
<keyword evidence="2 6" id="KW-0812">Transmembrane</keyword>
<sequence length="270" mass="30592">MDDGWKINDVELTSNGVSSRSSSECLKERDNLKVSVGKYREEMRKRRISSGRCPIKMCTFIVERIQGVYLPVGFSSYLPVSTDDNNAMHPAGRVPLFRGIDKVLNGKRPASELVTICGIKPLRYFWYMISGGLCDIVQFGIDFLLLHALHVNDSSTCWALGFGISIVVRHSSHRYLVFGDYVGGYWKSLMRMYTGYSIIIVISTLFNIFMTKVLMLSHYTAWIATLLWTGIVNYFILKYIWSFDGKKPGSSRDGDSSAEEDEGLESREIV</sequence>
<evidence type="ECO:0000256" key="5">
    <source>
        <dbReference type="SAM" id="MobiDB-lite"/>
    </source>
</evidence>
<accession>A0A7S3PXD5</accession>
<reference evidence="8" key="1">
    <citation type="submission" date="2021-01" db="EMBL/GenBank/DDBJ databases">
        <authorList>
            <person name="Corre E."/>
            <person name="Pelletier E."/>
            <person name="Niang G."/>
            <person name="Scheremetjew M."/>
            <person name="Finn R."/>
            <person name="Kale V."/>
            <person name="Holt S."/>
            <person name="Cochrane G."/>
            <person name="Meng A."/>
            <person name="Brown T."/>
            <person name="Cohen L."/>
        </authorList>
    </citation>
    <scope>NUCLEOTIDE SEQUENCE</scope>
    <source>
        <strain evidence="8">MM31A-1</strain>
    </source>
</reference>
<feature type="compositionally biased region" description="Basic and acidic residues" evidence="5">
    <location>
        <begin position="246"/>
        <end position="255"/>
    </location>
</feature>
<gene>
    <name evidence="8" type="ORF">CDEB00056_LOCUS3541</name>
</gene>
<dbReference type="GO" id="GO:0000271">
    <property type="term" value="P:polysaccharide biosynthetic process"/>
    <property type="evidence" value="ECO:0007669"/>
    <property type="project" value="InterPro"/>
</dbReference>
<comment type="subcellular location">
    <subcellularLocation>
        <location evidence="1">Membrane</location>
        <topology evidence="1">Multi-pass membrane protein</topology>
    </subcellularLocation>
</comment>
<feature type="region of interest" description="Disordered" evidence="5">
    <location>
        <begin position="246"/>
        <end position="270"/>
    </location>
</feature>
<dbReference type="Pfam" id="PF04138">
    <property type="entry name" value="GtrA_DPMS_TM"/>
    <property type="match status" value="1"/>
</dbReference>
<feature type="transmembrane region" description="Helical" evidence="6">
    <location>
        <begin position="193"/>
        <end position="210"/>
    </location>
</feature>
<evidence type="ECO:0000256" key="2">
    <source>
        <dbReference type="ARBA" id="ARBA00022692"/>
    </source>
</evidence>
<evidence type="ECO:0000313" key="8">
    <source>
        <dbReference type="EMBL" id="CAE0458700.1"/>
    </source>
</evidence>
<keyword evidence="3 6" id="KW-1133">Transmembrane helix</keyword>
<evidence type="ECO:0000256" key="1">
    <source>
        <dbReference type="ARBA" id="ARBA00004141"/>
    </source>
</evidence>
<dbReference type="GO" id="GO:0016020">
    <property type="term" value="C:membrane"/>
    <property type="evidence" value="ECO:0007669"/>
    <property type="project" value="UniProtKB-SubCell"/>
</dbReference>
<protein>
    <recommendedName>
        <fullName evidence="7">GtrA/DPMS transmembrane domain-containing protein</fullName>
    </recommendedName>
</protein>
<evidence type="ECO:0000256" key="3">
    <source>
        <dbReference type="ARBA" id="ARBA00022989"/>
    </source>
</evidence>
<name>A0A7S3PXD5_9STRA</name>
<evidence type="ECO:0000259" key="7">
    <source>
        <dbReference type="Pfam" id="PF04138"/>
    </source>
</evidence>
<keyword evidence="4 6" id="KW-0472">Membrane</keyword>
<dbReference type="EMBL" id="HBIO01005079">
    <property type="protein sequence ID" value="CAE0458700.1"/>
    <property type="molecule type" value="Transcribed_RNA"/>
</dbReference>
<feature type="transmembrane region" description="Helical" evidence="6">
    <location>
        <begin position="216"/>
        <end position="237"/>
    </location>
</feature>
<evidence type="ECO:0000256" key="6">
    <source>
        <dbReference type="SAM" id="Phobius"/>
    </source>
</evidence>
<evidence type="ECO:0000256" key="4">
    <source>
        <dbReference type="ARBA" id="ARBA00023136"/>
    </source>
</evidence>